<keyword evidence="3" id="KW-1185">Reference proteome</keyword>
<dbReference type="Proteomes" id="UP000243723">
    <property type="component" value="Unassembled WGS sequence"/>
</dbReference>
<dbReference type="PRINTS" id="PR00929">
    <property type="entry name" value="ATHOOK"/>
</dbReference>
<proteinExistence type="predicted"/>
<feature type="compositionally biased region" description="Polar residues" evidence="1">
    <location>
        <begin position="60"/>
        <end position="77"/>
    </location>
</feature>
<dbReference type="GO" id="GO:0003677">
    <property type="term" value="F:DNA binding"/>
    <property type="evidence" value="ECO:0007669"/>
    <property type="project" value="InterPro"/>
</dbReference>
<comment type="caution">
    <text evidence="2">The sequence shown here is derived from an EMBL/GenBank/DDBJ whole genome shotgun (WGS) entry which is preliminary data.</text>
</comment>
<dbReference type="AlphaFoldDB" id="A0A2P8AG80"/>
<dbReference type="InterPro" id="IPR017956">
    <property type="entry name" value="AT_hook_DNA-bd_motif"/>
</dbReference>
<feature type="compositionally biased region" description="Polar residues" evidence="1">
    <location>
        <begin position="29"/>
        <end position="40"/>
    </location>
</feature>
<sequence>MPLFSRLSNALWEYVSPVKPAAETKRKQATSSSKQSSLYTLQHRRSMSPRSRVKSWHIFSPTTSVDHTSHTSFTSPSVAIGSKRKRTPSIAEEAPAKRGRGRPSKLKASPQLIIKRPRGRPRKTRTPACTNMDIDMDADHEGSTLLEDDISSLMSEIHVAAPNHNKTTPRGPPSWTSHDAADDTLHDLAPTTPNPPLSAPGPAAVSPALTTTGATPTAQLPTRDLSAFPLSIQPLIQHLLLRGREPLFPATWRNDFRFLPSSLFFPSPAQQAVIGSLNGSEFRAQKSFEELLGLGARVRDKVLVGKRPEGVAVKAVENYTSWAGRDAGLMPEEKGGCPSVLVVTSGTREVDVSLLQRDLAERMKEKEEEWRAWLGERGEVPCLYGVVVSHTMVAFVGYEPGEVRTVGTEEKLQGIMQGMSTIGMFDFGVKGLDVWNALAVALLVVHVRDVMRGYAA</sequence>
<protein>
    <submittedName>
        <fullName evidence="2">Uncharacterized protein</fullName>
    </submittedName>
</protein>
<dbReference type="OrthoDB" id="5286775at2759"/>
<evidence type="ECO:0000313" key="3">
    <source>
        <dbReference type="Proteomes" id="UP000243723"/>
    </source>
</evidence>
<feature type="region of interest" description="Disordered" evidence="1">
    <location>
        <begin position="163"/>
        <end position="220"/>
    </location>
</feature>
<accession>A0A2P8AG80</accession>
<evidence type="ECO:0000256" key="1">
    <source>
        <dbReference type="SAM" id="MobiDB-lite"/>
    </source>
</evidence>
<reference evidence="2 3" key="1">
    <citation type="submission" date="2017-05" db="EMBL/GenBank/DDBJ databases">
        <title>Draft genome sequence of Elsinoe australis.</title>
        <authorList>
            <person name="Cheng Q."/>
        </authorList>
    </citation>
    <scope>NUCLEOTIDE SEQUENCE [LARGE SCALE GENOMIC DNA]</scope>
    <source>
        <strain evidence="2 3">NL1</strain>
    </source>
</reference>
<organism evidence="2 3">
    <name type="scientific">Elsinoe australis</name>
    <dbReference type="NCBI Taxonomy" id="40998"/>
    <lineage>
        <taxon>Eukaryota</taxon>
        <taxon>Fungi</taxon>
        <taxon>Dikarya</taxon>
        <taxon>Ascomycota</taxon>
        <taxon>Pezizomycotina</taxon>
        <taxon>Dothideomycetes</taxon>
        <taxon>Dothideomycetidae</taxon>
        <taxon>Myriangiales</taxon>
        <taxon>Elsinoaceae</taxon>
        <taxon>Elsinoe</taxon>
    </lineage>
</organism>
<gene>
    <name evidence="2" type="ORF">B9Z65_3788</name>
</gene>
<feature type="compositionally biased region" description="Low complexity" evidence="1">
    <location>
        <begin position="207"/>
        <end position="220"/>
    </location>
</feature>
<feature type="compositionally biased region" description="Basic residues" evidence="1">
    <location>
        <begin position="42"/>
        <end position="55"/>
    </location>
</feature>
<dbReference type="EMBL" id="NHZQ01000010">
    <property type="protein sequence ID" value="PSK59464.1"/>
    <property type="molecule type" value="Genomic_DNA"/>
</dbReference>
<dbReference type="SMART" id="SM00384">
    <property type="entry name" value="AT_hook"/>
    <property type="match status" value="2"/>
</dbReference>
<dbReference type="STRING" id="40998.A0A2P8AG80"/>
<evidence type="ECO:0000313" key="2">
    <source>
        <dbReference type="EMBL" id="PSK59464.1"/>
    </source>
</evidence>
<feature type="region of interest" description="Disordered" evidence="1">
    <location>
        <begin position="22"/>
        <end position="108"/>
    </location>
</feature>
<name>A0A2P8AG80_9PEZI</name>